<dbReference type="CDD" id="cd00082">
    <property type="entry name" value="HisKA"/>
    <property type="match status" value="1"/>
</dbReference>
<keyword evidence="3" id="KW-0597">Phosphoprotein</keyword>
<sequence length="465" mass="53038">MMKLNDFNRNSIITGVLLNLIMTIIFIVFIILGYKSTSENAAIQDDTFRTHFQSRLILKSINGLNHSRADILLGLEHKDPELISTAEDQVLGAKSNYHLLLSEQSLNKTVRVSNAFEKQFTELTDLYDQIFANERPLENKALLQSVIEKTTTLISSMHEEESSLWVDEAMKLHAFSKVKERNLHIFYGLTLCFVVIQLVLIYFTIVKYRLNKKINIQHERLVLQTRLSTLGMMSAELAHEINSPLMVIDGRLRILHNELLSHEQTSDKSLKNIEIIKRNSQRIQGIIKSFKTMSKSGENDVFEYFELSTIYEEVQDLVSQKINDEKIDFKIGSFPDNTKILARRIQIVQVLTNLINNSTDAIRGTINPWIKLESVITPEKIEISVTDSGLGIHEDHVDSIFDPFYSTKGSAEGTGLGLSISKKIMREHGGDLHYNRLSTHTQFILTFQNKKAREDRGPDSSSILS</sequence>
<evidence type="ECO:0000256" key="1">
    <source>
        <dbReference type="ARBA" id="ARBA00000085"/>
    </source>
</evidence>
<dbReference type="SMART" id="SM00387">
    <property type="entry name" value="HATPase_c"/>
    <property type="match status" value="1"/>
</dbReference>
<dbReference type="InterPro" id="IPR003594">
    <property type="entry name" value="HATPase_dom"/>
</dbReference>
<dbReference type="SMART" id="SM00388">
    <property type="entry name" value="HisKA"/>
    <property type="match status" value="1"/>
</dbReference>
<dbReference type="Proteomes" id="UP000235584">
    <property type="component" value="Chromosome"/>
</dbReference>
<dbReference type="Pfam" id="PF02518">
    <property type="entry name" value="HATPase_c"/>
    <property type="match status" value="1"/>
</dbReference>
<dbReference type="PANTHER" id="PTHR43065">
    <property type="entry name" value="SENSOR HISTIDINE KINASE"/>
    <property type="match status" value="1"/>
</dbReference>
<comment type="catalytic activity">
    <reaction evidence="1">
        <text>ATP + protein L-histidine = ADP + protein N-phospho-L-histidine.</text>
        <dbReference type="EC" id="2.7.13.3"/>
    </reaction>
</comment>
<dbReference type="Pfam" id="PF00512">
    <property type="entry name" value="HisKA"/>
    <property type="match status" value="1"/>
</dbReference>
<organism evidence="4 5">
    <name type="scientific">Bacteriovorax stolpii</name>
    <name type="common">Bdellovibrio stolpii</name>
    <dbReference type="NCBI Taxonomy" id="960"/>
    <lineage>
        <taxon>Bacteria</taxon>
        <taxon>Pseudomonadati</taxon>
        <taxon>Bdellovibrionota</taxon>
        <taxon>Bacteriovoracia</taxon>
        <taxon>Bacteriovoracales</taxon>
        <taxon>Bacteriovoracaceae</taxon>
        <taxon>Bacteriovorax</taxon>
    </lineage>
</organism>
<evidence type="ECO:0000313" key="5">
    <source>
        <dbReference type="Proteomes" id="UP000235584"/>
    </source>
</evidence>
<dbReference type="GO" id="GO:0000155">
    <property type="term" value="F:phosphorelay sensor kinase activity"/>
    <property type="evidence" value="ECO:0007669"/>
    <property type="project" value="InterPro"/>
</dbReference>
<dbReference type="PRINTS" id="PR00344">
    <property type="entry name" value="BCTRLSENSOR"/>
</dbReference>
<dbReference type="SUPFAM" id="SSF47384">
    <property type="entry name" value="Homodimeric domain of signal transducing histidine kinase"/>
    <property type="match status" value="1"/>
</dbReference>
<dbReference type="InterPro" id="IPR005467">
    <property type="entry name" value="His_kinase_dom"/>
</dbReference>
<dbReference type="InterPro" id="IPR003661">
    <property type="entry name" value="HisK_dim/P_dom"/>
</dbReference>
<dbReference type="InterPro" id="IPR036890">
    <property type="entry name" value="HATPase_C_sf"/>
</dbReference>
<dbReference type="Gene3D" id="1.10.287.130">
    <property type="match status" value="1"/>
</dbReference>
<proteinExistence type="predicted"/>
<keyword evidence="5" id="KW-1185">Reference proteome</keyword>
<dbReference type="Gene3D" id="3.30.565.10">
    <property type="entry name" value="Histidine kinase-like ATPase, C-terminal domain"/>
    <property type="match status" value="1"/>
</dbReference>
<evidence type="ECO:0000256" key="2">
    <source>
        <dbReference type="ARBA" id="ARBA00012438"/>
    </source>
</evidence>
<dbReference type="InterPro" id="IPR036097">
    <property type="entry name" value="HisK_dim/P_sf"/>
</dbReference>
<dbReference type="RefSeq" id="WP_102244255.1">
    <property type="nucleotide sequence ID" value="NZ_CP025704.1"/>
</dbReference>
<dbReference type="InterPro" id="IPR004358">
    <property type="entry name" value="Sig_transdc_His_kin-like_C"/>
</dbReference>
<dbReference type="EMBL" id="CP025704">
    <property type="protein sequence ID" value="AUN98964.1"/>
    <property type="molecule type" value="Genomic_DNA"/>
</dbReference>
<accession>A0A2K9NW26</accession>
<gene>
    <name evidence="4" type="ORF">C0V70_12805</name>
</gene>
<dbReference type="KEGG" id="bsto:C0V70_12805"/>
<name>A0A2K9NW26_BACTC</name>
<protein>
    <recommendedName>
        <fullName evidence="2">histidine kinase</fullName>
        <ecNumber evidence="2">2.7.13.3</ecNumber>
    </recommendedName>
</protein>
<evidence type="ECO:0000313" key="4">
    <source>
        <dbReference type="EMBL" id="AUN98964.1"/>
    </source>
</evidence>
<dbReference type="PROSITE" id="PS50109">
    <property type="entry name" value="HIS_KIN"/>
    <property type="match status" value="1"/>
</dbReference>
<evidence type="ECO:0000256" key="3">
    <source>
        <dbReference type="ARBA" id="ARBA00022553"/>
    </source>
</evidence>
<dbReference type="EC" id="2.7.13.3" evidence="2"/>
<dbReference type="SUPFAM" id="SSF55874">
    <property type="entry name" value="ATPase domain of HSP90 chaperone/DNA topoisomerase II/histidine kinase"/>
    <property type="match status" value="1"/>
</dbReference>
<reference evidence="4 5" key="1">
    <citation type="submission" date="2018-01" db="EMBL/GenBank/DDBJ databases">
        <title>Complete genome sequence of Bacteriovorax stolpii DSM12778.</title>
        <authorList>
            <person name="Tang B."/>
            <person name="Chang J."/>
        </authorList>
    </citation>
    <scope>NUCLEOTIDE SEQUENCE [LARGE SCALE GENOMIC DNA]</scope>
    <source>
        <strain evidence="4 5">DSM 12778</strain>
    </source>
</reference>
<dbReference type="AlphaFoldDB" id="A0A2K9NW26"/>